<dbReference type="EMBL" id="AP014967">
    <property type="protein sequence ID" value="BAT13766.1"/>
    <property type="molecule type" value="Genomic_DNA"/>
</dbReference>
<sequence>WGRAWALPHLNPPPATFPRPNLPAAALPHPDLRAAALPRPDLPLSPEAVPPAGFRRQARWRPYPTAMSSSVGRSSCHQQHQYTLGRSGHHQQHQHHLSFL</sequence>
<gene>
    <name evidence="2" type="ordered locus">Os11g0417132</name>
    <name evidence="2" type="ORF">OSNPB_110417132</name>
</gene>
<feature type="compositionally biased region" description="Pro residues" evidence="1">
    <location>
        <begin position="10"/>
        <end position="21"/>
    </location>
</feature>
<evidence type="ECO:0000313" key="3">
    <source>
        <dbReference type="Proteomes" id="UP000059680"/>
    </source>
</evidence>
<evidence type="ECO:0000256" key="1">
    <source>
        <dbReference type="SAM" id="MobiDB-lite"/>
    </source>
</evidence>
<accession>A0A0P0Y1X8</accession>
<feature type="compositionally biased region" description="Basic residues" evidence="1">
    <location>
        <begin position="87"/>
        <end position="100"/>
    </location>
</feature>
<dbReference type="Proteomes" id="UP000059680">
    <property type="component" value="Chromosome 11"/>
</dbReference>
<evidence type="ECO:0000313" key="2">
    <source>
        <dbReference type="EMBL" id="BAT13766.1"/>
    </source>
</evidence>
<feature type="non-terminal residue" evidence="2">
    <location>
        <position position="1"/>
    </location>
</feature>
<reference evidence="2 3" key="3">
    <citation type="journal article" date="2013" name="Rice">
        <title>Improvement of the Oryza sativa Nipponbare reference genome using next generation sequence and optical map data.</title>
        <authorList>
            <person name="Kawahara Y."/>
            <person name="de la Bastide M."/>
            <person name="Hamilton J.P."/>
            <person name="Kanamori H."/>
            <person name="McCombie W.R."/>
            <person name="Ouyang S."/>
            <person name="Schwartz D.C."/>
            <person name="Tanaka T."/>
            <person name="Wu J."/>
            <person name="Zhou S."/>
            <person name="Childs K.L."/>
            <person name="Davidson R.M."/>
            <person name="Lin H."/>
            <person name="Quesada-Ocampo L."/>
            <person name="Vaillancourt B."/>
            <person name="Sakai H."/>
            <person name="Lee S.S."/>
            <person name="Kim J."/>
            <person name="Numa H."/>
            <person name="Itoh T."/>
            <person name="Buell C.R."/>
            <person name="Matsumoto T."/>
        </authorList>
    </citation>
    <scope>NUCLEOTIDE SEQUENCE [LARGE SCALE GENOMIC DNA]</scope>
    <source>
        <strain evidence="3">cv. Nipponbare</strain>
    </source>
</reference>
<name>A0A0P0Y1X8_ORYSJ</name>
<dbReference type="Gramene" id="Os11t0417132-01">
    <property type="protein sequence ID" value="Os11t0417132-01"/>
    <property type="gene ID" value="Os11g0417132"/>
</dbReference>
<protein>
    <submittedName>
        <fullName evidence="2">Os11g0417132 protein</fullName>
    </submittedName>
</protein>
<reference evidence="2 3" key="2">
    <citation type="journal article" date="2013" name="Plant Cell Physiol.">
        <title>Rice Annotation Project Database (RAP-DB): an integrative and interactive database for rice genomics.</title>
        <authorList>
            <person name="Sakai H."/>
            <person name="Lee S.S."/>
            <person name="Tanaka T."/>
            <person name="Numa H."/>
            <person name="Kim J."/>
            <person name="Kawahara Y."/>
            <person name="Wakimoto H."/>
            <person name="Yang C.C."/>
            <person name="Iwamoto M."/>
            <person name="Abe T."/>
            <person name="Yamada Y."/>
            <person name="Muto A."/>
            <person name="Inokuchi H."/>
            <person name="Ikemura T."/>
            <person name="Matsumoto T."/>
            <person name="Sasaki T."/>
            <person name="Itoh T."/>
        </authorList>
    </citation>
    <scope>NUCLEOTIDE SEQUENCE [LARGE SCALE GENOMIC DNA]</scope>
    <source>
        <strain evidence="3">cv. Nipponbare</strain>
    </source>
</reference>
<organism evidence="2 3">
    <name type="scientific">Oryza sativa subsp. japonica</name>
    <name type="common">Rice</name>
    <dbReference type="NCBI Taxonomy" id="39947"/>
    <lineage>
        <taxon>Eukaryota</taxon>
        <taxon>Viridiplantae</taxon>
        <taxon>Streptophyta</taxon>
        <taxon>Embryophyta</taxon>
        <taxon>Tracheophyta</taxon>
        <taxon>Spermatophyta</taxon>
        <taxon>Magnoliopsida</taxon>
        <taxon>Liliopsida</taxon>
        <taxon>Poales</taxon>
        <taxon>Poaceae</taxon>
        <taxon>BOP clade</taxon>
        <taxon>Oryzoideae</taxon>
        <taxon>Oryzeae</taxon>
        <taxon>Oryzinae</taxon>
        <taxon>Oryza</taxon>
        <taxon>Oryza sativa</taxon>
    </lineage>
</organism>
<dbReference type="InParanoid" id="A0A0P0Y1X8"/>
<reference evidence="3" key="1">
    <citation type="journal article" date="2005" name="Nature">
        <title>The map-based sequence of the rice genome.</title>
        <authorList>
            <consortium name="International rice genome sequencing project (IRGSP)"/>
            <person name="Matsumoto T."/>
            <person name="Wu J."/>
            <person name="Kanamori H."/>
            <person name="Katayose Y."/>
            <person name="Fujisawa M."/>
            <person name="Namiki N."/>
            <person name="Mizuno H."/>
            <person name="Yamamoto K."/>
            <person name="Antonio B.A."/>
            <person name="Baba T."/>
            <person name="Sakata K."/>
            <person name="Nagamura Y."/>
            <person name="Aoki H."/>
            <person name="Arikawa K."/>
            <person name="Arita K."/>
            <person name="Bito T."/>
            <person name="Chiden Y."/>
            <person name="Fujitsuka N."/>
            <person name="Fukunaka R."/>
            <person name="Hamada M."/>
            <person name="Harada C."/>
            <person name="Hayashi A."/>
            <person name="Hijishita S."/>
            <person name="Honda M."/>
            <person name="Hosokawa S."/>
            <person name="Ichikawa Y."/>
            <person name="Idonuma A."/>
            <person name="Iijima M."/>
            <person name="Ikeda M."/>
            <person name="Ikeno M."/>
            <person name="Ito K."/>
            <person name="Ito S."/>
            <person name="Ito T."/>
            <person name="Ito Y."/>
            <person name="Ito Y."/>
            <person name="Iwabuchi A."/>
            <person name="Kamiya K."/>
            <person name="Karasawa W."/>
            <person name="Kurita K."/>
            <person name="Katagiri S."/>
            <person name="Kikuta A."/>
            <person name="Kobayashi H."/>
            <person name="Kobayashi N."/>
            <person name="Machita K."/>
            <person name="Maehara T."/>
            <person name="Masukawa M."/>
            <person name="Mizubayashi T."/>
            <person name="Mukai Y."/>
            <person name="Nagasaki H."/>
            <person name="Nagata Y."/>
            <person name="Naito S."/>
            <person name="Nakashima M."/>
            <person name="Nakama Y."/>
            <person name="Nakamichi Y."/>
            <person name="Nakamura M."/>
            <person name="Meguro A."/>
            <person name="Negishi M."/>
            <person name="Ohta I."/>
            <person name="Ohta T."/>
            <person name="Okamoto M."/>
            <person name="Ono N."/>
            <person name="Saji S."/>
            <person name="Sakaguchi M."/>
            <person name="Sakai K."/>
            <person name="Shibata M."/>
            <person name="Shimokawa T."/>
            <person name="Song J."/>
            <person name="Takazaki Y."/>
            <person name="Terasawa K."/>
            <person name="Tsugane M."/>
            <person name="Tsuji K."/>
            <person name="Ueda S."/>
            <person name="Waki K."/>
            <person name="Yamagata H."/>
            <person name="Yamamoto M."/>
            <person name="Yamamoto S."/>
            <person name="Yamane H."/>
            <person name="Yoshiki S."/>
            <person name="Yoshihara R."/>
            <person name="Yukawa K."/>
            <person name="Zhong H."/>
            <person name="Yano M."/>
            <person name="Yuan Q."/>
            <person name="Ouyang S."/>
            <person name="Liu J."/>
            <person name="Jones K.M."/>
            <person name="Gansberger K."/>
            <person name="Moffat K."/>
            <person name="Hill J."/>
            <person name="Bera J."/>
            <person name="Fadrosh D."/>
            <person name="Jin S."/>
            <person name="Johri S."/>
            <person name="Kim M."/>
            <person name="Overton L."/>
            <person name="Reardon M."/>
            <person name="Tsitrin T."/>
            <person name="Vuong H."/>
            <person name="Weaver B."/>
            <person name="Ciecko A."/>
            <person name="Tallon L."/>
            <person name="Jackson J."/>
            <person name="Pai G."/>
            <person name="Aken S.V."/>
            <person name="Utterback T."/>
            <person name="Reidmuller S."/>
            <person name="Feldblyum T."/>
            <person name="Hsiao J."/>
            <person name="Zismann V."/>
            <person name="Iobst S."/>
            <person name="de Vazeille A.R."/>
            <person name="Buell C.R."/>
            <person name="Ying K."/>
            <person name="Li Y."/>
            <person name="Lu T."/>
            <person name="Huang Y."/>
            <person name="Zhao Q."/>
            <person name="Feng Q."/>
            <person name="Zhang L."/>
            <person name="Zhu J."/>
            <person name="Weng Q."/>
            <person name="Mu J."/>
            <person name="Lu Y."/>
            <person name="Fan D."/>
            <person name="Liu Y."/>
            <person name="Guan J."/>
            <person name="Zhang Y."/>
            <person name="Yu S."/>
            <person name="Liu X."/>
            <person name="Zhang Y."/>
            <person name="Hong G."/>
            <person name="Han B."/>
            <person name="Choisne N."/>
            <person name="Demange N."/>
            <person name="Orjeda G."/>
            <person name="Samain S."/>
            <person name="Cattolico L."/>
            <person name="Pelletier E."/>
            <person name="Couloux A."/>
            <person name="Segurens B."/>
            <person name="Wincker P."/>
            <person name="D'Hont A."/>
            <person name="Scarpelli C."/>
            <person name="Weissenbach J."/>
            <person name="Salanoubat M."/>
            <person name="Quetier F."/>
            <person name="Yu Y."/>
            <person name="Kim H.R."/>
            <person name="Rambo T."/>
            <person name="Currie J."/>
            <person name="Collura K."/>
            <person name="Luo M."/>
            <person name="Yang T."/>
            <person name="Ammiraju J.S.S."/>
            <person name="Engler F."/>
            <person name="Soderlund C."/>
            <person name="Wing R.A."/>
            <person name="Palmer L.E."/>
            <person name="de la Bastide M."/>
            <person name="Spiegel L."/>
            <person name="Nascimento L."/>
            <person name="Zutavern T."/>
            <person name="O'Shaughnessy A."/>
            <person name="Dike S."/>
            <person name="Dedhia N."/>
            <person name="Preston R."/>
            <person name="Balija V."/>
            <person name="McCombie W.R."/>
            <person name="Chow T."/>
            <person name="Chen H."/>
            <person name="Chung M."/>
            <person name="Chen C."/>
            <person name="Shaw J."/>
            <person name="Wu H."/>
            <person name="Hsiao K."/>
            <person name="Chao Y."/>
            <person name="Chu M."/>
            <person name="Cheng C."/>
            <person name="Hour A."/>
            <person name="Lee P."/>
            <person name="Lin S."/>
            <person name="Lin Y."/>
            <person name="Liou J."/>
            <person name="Liu S."/>
            <person name="Hsing Y."/>
            <person name="Raghuvanshi S."/>
            <person name="Mohanty A."/>
            <person name="Bharti A.K."/>
            <person name="Gaur A."/>
            <person name="Gupta V."/>
            <person name="Kumar D."/>
            <person name="Ravi V."/>
            <person name="Vij S."/>
            <person name="Kapur A."/>
            <person name="Khurana P."/>
            <person name="Khurana P."/>
            <person name="Khurana J.P."/>
            <person name="Tyagi A.K."/>
            <person name="Gaikwad K."/>
            <person name="Singh A."/>
            <person name="Dalal V."/>
            <person name="Srivastava S."/>
            <person name="Dixit A."/>
            <person name="Pal A.K."/>
            <person name="Ghazi I.A."/>
            <person name="Yadav M."/>
            <person name="Pandit A."/>
            <person name="Bhargava A."/>
            <person name="Sureshbabu K."/>
            <person name="Batra K."/>
            <person name="Sharma T.R."/>
            <person name="Mohapatra T."/>
            <person name="Singh N.K."/>
            <person name="Messing J."/>
            <person name="Nelson A.B."/>
            <person name="Fuks G."/>
            <person name="Kavchok S."/>
            <person name="Keizer G."/>
            <person name="Linton E."/>
            <person name="Llaca V."/>
            <person name="Song R."/>
            <person name="Tanyolac B."/>
            <person name="Young S."/>
            <person name="Ho-Il K."/>
            <person name="Hahn J.H."/>
            <person name="Sangsakoo G."/>
            <person name="Vanavichit A."/>
            <person name="de Mattos Luiz.A.T."/>
            <person name="Zimmer P.D."/>
            <person name="Malone G."/>
            <person name="Dellagostin O."/>
            <person name="de Oliveira A.C."/>
            <person name="Bevan M."/>
            <person name="Bancroft I."/>
            <person name="Minx P."/>
            <person name="Cordum H."/>
            <person name="Wilson R."/>
            <person name="Cheng Z."/>
            <person name="Jin W."/>
            <person name="Jiang J."/>
            <person name="Leong S.A."/>
            <person name="Iwama H."/>
            <person name="Gojobori T."/>
            <person name="Itoh T."/>
            <person name="Niimura Y."/>
            <person name="Fujii Y."/>
            <person name="Habara T."/>
            <person name="Sakai H."/>
            <person name="Sato Y."/>
            <person name="Wilson G."/>
            <person name="Kumar K."/>
            <person name="McCouch S."/>
            <person name="Juretic N."/>
            <person name="Hoen D."/>
            <person name="Wright S."/>
            <person name="Bruskiewich R."/>
            <person name="Bureau T."/>
            <person name="Miyao A."/>
            <person name="Hirochika H."/>
            <person name="Nishikawa T."/>
            <person name="Kadowaki K."/>
            <person name="Sugiura M."/>
            <person name="Burr B."/>
            <person name="Sasaki T."/>
        </authorList>
    </citation>
    <scope>NUCLEOTIDE SEQUENCE [LARGE SCALE GENOMIC DNA]</scope>
    <source>
        <strain evidence="3">cv. Nipponbare</strain>
    </source>
</reference>
<feature type="compositionally biased region" description="Polar residues" evidence="1">
    <location>
        <begin position="66"/>
        <end position="84"/>
    </location>
</feature>
<keyword evidence="3" id="KW-1185">Reference proteome</keyword>
<dbReference type="PaxDb" id="39947-A0A0P0Y1X8"/>
<proteinExistence type="predicted"/>
<feature type="region of interest" description="Disordered" evidence="1">
    <location>
        <begin position="1"/>
        <end position="100"/>
    </location>
</feature>
<dbReference type="AlphaFoldDB" id="A0A0P0Y1X8"/>